<gene>
    <name evidence="2" type="ORF">HII31_08129</name>
</gene>
<dbReference type="PANTHER" id="PTHR43591">
    <property type="entry name" value="METHYLTRANSFERASE"/>
    <property type="match status" value="1"/>
</dbReference>
<dbReference type="OrthoDB" id="2013972at2759"/>
<organism evidence="2 3">
    <name type="scientific">Pseudocercospora fuligena</name>
    <dbReference type="NCBI Taxonomy" id="685502"/>
    <lineage>
        <taxon>Eukaryota</taxon>
        <taxon>Fungi</taxon>
        <taxon>Dikarya</taxon>
        <taxon>Ascomycota</taxon>
        <taxon>Pezizomycotina</taxon>
        <taxon>Dothideomycetes</taxon>
        <taxon>Dothideomycetidae</taxon>
        <taxon>Mycosphaerellales</taxon>
        <taxon>Mycosphaerellaceae</taxon>
        <taxon>Pseudocercospora</taxon>
    </lineage>
</organism>
<evidence type="ECO:0000313" key="2">
    <source>
        <dbReference type="EMBL" id="KAF7190415.1"/>
    </source>
</evidence>
<dbReference type="Pfam" id="PF13489">
    <property type="entry name" value="Methyltransf_23"/>
    <property type="match status" value="1"/>
</dbReference>
<keyword evidence="3" id="KW-1185">Reference proteome</keyword>
<evidence type="ECO:0000256" key="1">
    <source>
        <dbReference type="SAM" id="MobiDB-lite"/>
    </source>
</evidence>
<dbReference type="InterPro" id="IPR029063">
    <property type="entry name" value="SAM-dependent_MTases_sf"/>
</dbReference>
<feature type="region of interest" description="Disordered" evidence="1">
    <location>
        <begin position="1"/>
        <end position="41"/>
    </location>
</feature>
<dbReference type="AlphaFoldDB" id="A0A8H6VKV3"/>
<dbReference type="Gene3D" id="3.40.50.150">
    <property type="entry name" value="Vaccinia Virus protein VP39"/>
    <property type="match status" value="1"/>
</dbReference>
<dbReference type="CDD" id="cd02440">
    <property type="entry name" value="AdoMet_MTases"/>
    <property type="match status" value="1"/>
</dbReference>
<evidence type="ECO:0000313" key="3">
    <source>
        <dbReference type="Proteomes" id="UP000660729"/>
    </source>
</evidence>
<dbReference type="GO" id="GO:0008168">
    <property type="term" value="F:methyltransferase activity"/>
    <property type="evidence" value="ECO:0007669"/>
    <property type="project" value="TreeGrafter"/>
</dbReference>
<sequence length="301" mass="34151">MSSDEQALSHSESDQADDPNAPPQHPHVDVDVESGSDASENFSNYASSIASSTTSLNSDIFNYQYENGRRYHAYRAGKYLLPNDETEQDRLDMTHHVFRLSLGGDLCITKLKDPRAILDVGTGTGIWAIEMGDLYPEAEVVGTDLSPIQPQFVPPNVRFVIDDATDEWTFPPDHFDFIFSTYRWLMEWRKLSAQMQFDIYQALPKLVDALPFTNVKTVEKLCPLGAWPKDKSLKEIGRWFKAQFLEMALEAYTLALFVRVGGWQELEVKALLAHVRSEMSTSKMHLYTFCSYLACEKTTAL</sequence>
<dbReference type="PANTHER" id="PTHR43591:SF10">
    <property type="entry name" value="ABC TRANSMEMBRANE TYPE-1 DOMAIN-CONTAINING PROTEIN-RELATED"/>
    <property type="match status" value="1"/>
</dbReference>
<feature type="compositionally biased region" description="Polar residues" evidence="1">
    <location>
        <begin position="1"/>
        <end position="10"/>
    </location>
</feature>
<reference evidence="2" key="1">
    <citation type="submission" date="2020-04" db="EMBL/GenBank/DDBJ databases">
        <title>Draft genome resource of the tomato pathogen Pseudocercospora fuligena.</title>
        <authorList>
            <person name="Zaccaron A."/>
        </authorList>
    </citation>
    <scope>NUCLEOTIDE SEQUENCE</scope>
    <source>
        <strain evidence="2">PF001</strain>
    </source>
</reference>
<dbReference type="SUPFAM" id="SSF53335">
    <property type="entry name" value="S-adenosyl-L-methionine-dependent methyltransferases"/>
    <property type="match status" value="1"/>
</dbReference>
<proteinExistence type="predicted"/>
<accession>A0A8H6VKV3</accession>
<comment type="caution">
    <text evidence="2">The sequence shown here is derived from an EMBL/GenBank/DDBJ whole genome shotgun (WGS) entry which is preliminary data.</text>
</comment>
<dbReference type="Proteomes" id="UP000660729">
    <property type="component" value="Unassembled WGS sequence"/>
</dbReference>
<protein>
    <submittedName>
        <fullName evidence="2">Secondary metabolism regulator laeA</fullName>
    </submittedName>
</protein>
<dbReference type="EMBL" id="JABCIY010000169">
    <property type="protein sequence ID" value="KAF7190415.1"/>
    <property type="molecule type" value="Genomic_DNA"/>
</dbReference>
<name>A0A8H6VKV3_9PEZI</name>